<dbReference type="OrthoDB" id="2756558at2759"/>
<evidence type="ECO:0000313" key="3">
    <source>
        <dbReference type="Proteomes" id="UP000256964"/>
    </source>
</evidence>
<dbReference type="InterPro" id="IPR045340">
    <property type="entry name" value="DUF6533"/>
</dbReference>
<keyword evidence="3" id="KW-1185">Reference proteome</keyword>
<feature type="domain" description="DUF6533" evidence="1">
    <location>
        <begin position="24"/>
        <end position="68"/>
    </location>
</feature>
<gene>
    <name evidence="2" type="ORF">OH76DRAFT_1486393</name>
</gene>
<dbReference type="Pfam" id="PF20151">
    <property type="entry name" value="DUF6533"/>
    <property type="match status" value="1"/>
</dbReference>
<proteinExistence type="predicted"/>
<protein>
    <recommendedName>
        <fullName evidence="1">DUF6533 domain-containing protein</fullName>
    </recommendedName>
</protein>
<reference evidence="2 3" key="1">
    <citation type="journal article" date="2018" name="Biotechnol. Biofuels">
        <title>Integrative visual omics of the white-rot fungus Polyporus brumalis exposes the biotechnological potential of its oxidative enzymes for delignifying raw plant biomass.</title>
        <authorList>
            <person name="Miyauchi S."/>
            <person name="Rancon A."/>
            <person name="Drula E."/>
            <person name="Hage H."/>
            <person name="Chaduli D."/>
            <person name="Favel A."/>
            <person name="Grisel S."/>
            <person name="Henrissat B."/>
            <person name="Herpoel-Gimbert I."/>
            <person name="Ruiz-Duenas F.J."/>
            <person name="Chevret D."/>
            <person name="Hainaut M."/>
            <person name="Lin J."/>
            <person name="Wang M."/>
            <person name="Pangilinan J."/>
            <person name="Lipzen A."/>
            <person name="Lesage-Meessen L."/>
            <person name="Navarro D."/>
            <person name="Riley R."/>
            <person name="Grigoriev I.V."/>
            <person name="Zhou S."/>
            <person name="Raouche S."/>
            <person name="Rosso M.N."/>
        </authorList>
    </citation>
    <scope>NUCLEOTIDE SEQUENCE [LARGE SCALE GENOMIC DNA]</scope>
    <source>
        <strain evidence="2 3">BRFM 1820</strain>
    </source>
</reference>
<accession>A0A371CYP8</accession>
<sequence>MSLSAEAEAAELFAAFDSLRTSDWVAFASTAFLIYDYTLTLDREVRLFWTRRVTSVTVLYLVIRYSALTYVVLDALEPAPILSDKRCVVSLRAVAHSVTYWWCLCEISCLALFKVVDGIEAGRYIPLAAFSALRAYSLAKSHTISALIFISSLAPLAANLVQYGKGMNSVIIPINHLCVETDTFTPEDVVIALLVLNLLHLALSLAAVFGTTNGPSNVTLLIDPIMTILVARLMLDLQEANQRDVKLDSGDDLHFSQSGGSSSFVRATGSVRSIAFVDGGEEDLTGAEVHDFGSSHA</sequence>
<name>A0A371CYP8_9APHY</name>
<evidence type="ECO:0000259" key="1">
    <source>
        <dbReference type="Pfam" id="PF20151"/>
    </source>
</evidence>
<dbReference type="AlphaFoldDB" id="A0A371CYP8"/>
<dbReference type="EMBL" id="KZ857438">
    <property type="protein sequence ID" value="RDX45389.1"/>
    <property type="molecule type" value="Genomic_DNA"/>
</dbReference>
<evidence type="ECO:0000313" key="2">
    <source>
        <dbReference type="EMBL" id="RDX45389.1"/>
    </source>
</evidence>
<organism evidence="2 3">
    <name type="scientific">Lentinus brumalis</name>
    <dbReference type="NCBI Taxonomy" id="2498619"/>
    <lineage>
        <taxon>Eukaryota</taxon>
        <taxon>Fungi</taxon>
        <taxon>Dikarya</taxon>
        <taxon>Basidiomycota</taxon>
        <taxon>Agaricomycotina</taxon>
        <taxon>Agaricomycetes</taxon>
        <taxon>Polyporales</taxon>
        <taxon>Polyporaceae</taxon>
        <taxon>Lentinus</taxon>
    </lineage>
</organism>
<dbReference type="Proteomes" id="UP000256964">
    <property type="component" value="Unassembled WGS sequence"/>
</dbReference>